<evidence type="ECO:0000256" key="6">
    <source>
        <dbReference type="ARBA" id="ARBA00023136"/>
    </source>
</evidence>
<evidence type="ECO:0000256" key="3">
    <source>
        <dbReference type="ARBA" id="ARBA00022741"/>
    </source>
</evidence>
<dbReference type="Pfam" id="PF00005">
    <property type="entry name" value="ABC_tran"/>
    <property type="match status" value="1"/>
</dbReference>
<dbReference type="CDD" id="cd07346">
    <property type="entry name" value="ABC_6TM_exporters"/>
    <property type="match status" value="1"/>
</dbReference>
<reference evidence="10 11" key="1">
    <citation type="journal article" date="2002" name="Genome Res.">
        <title>A complete sequence of the T. tengcongensis genome.</title>
        <authorList>
            <person name="Bao Q."/>
            <person name="Tian Y."/>
            <person name="Li W."/>
            <person name="Xu Z."/>
            <person name="Xuan Z."/>
            <person name="Hu S."/>
            <person name="Dong W."/>
            <person name="Yang J."/>
            <person name="Chen Y."/>
            <person name="Xue Y."/>
            <person name="Xu Y."/>
            <person name="Lai X."/>
            <person name="Huang L."/>
            <person name="Dong X."/>
            <person name="Ma Y."/>
            <person name="Ling L."/>
            <person name="Tan H."/>
            <person name="Chen R."/>
            <person name="Wang J."/>
            <person name="Yu J."/>
            <person name="Yang H."/>
        </authorList>
    </citation>
    <scope>NUCLEOTIDE SEQUENCE [LARGE SCALE GENOMIC DNA]</scope>
    <source>
        <strain evidence="11">DSM 15242 / JCM 11007 / NBRC 100824 / MB4</strain>
    </source>
</reference>
<protein>
    <submittedName>
        <fullName evidence="10">ABC-type multidrug/protein/lipid transport system, ATPase component</fullName>
    </submittedName>
</protein>
<keyword evidence="11" id="KW-1185">Reference proteome</keyword>
<evidence type="ECO:0000313" key="11">
    <source>
        <dbReference type="Proteomes" id="UP000000555"/>
    </source>
</evidence>
<dbReference type="eggNOG" id="COG1132">
    <property type="taxonomic scope" value="Bacteria"/>
</dbReference>
<dbReference type="GO" id="GO:0005886">
    <property type="term" value="C:plasma membrane"/>
    <property type="evidence" value="ECO:0007669"/>
    <property type="project" value="UniProtKB-SubCell"/>
</dbReference>
<dbReference type="PROSITE" id="PS50893">
    <property type="entry name" value="ABC_TRANSPORTER_2"/>
    <property type="match status" value="1"/>
</dbReference>
<dbReference type="Proteomes" id="UP000000555">
    <property type="component" value="Chromosome"/>
</dbReference>
<feature type="transmembrane region" description="Helical" evidence="7">
    <location>
        <begin position="74"/>
        <end position="95"/>
    </location>
</feature>
<evidence type="ECO:0000256" key="7">
    <source>
        <dbReference type="SAM" id="Phobius"/>
    </source>
</evidence>
<evidence type="ECO:0000256" key="4">
    <source>
        <dbReference type="ARBA" id="ARBA00022840"/>
    </source>
</evidence>
<keyword evidence="3" id="KW-0547">Nucleotide-binding</keyword>
<accession>Q8RAP5</accession>
<dbReference type="GO" id="GO:0016887">
    <property type="term" value="F:ATP hydrolysis activity"/>
    <property type="evidence" value="ECO:0007669"/>
    <property type="project" value="InterPro"/>
</dbReference>
<gene>
    <name evidence="10" type="primary">MdlB4</name>
    <name evidence="10" type="ordered locus">TTE1164</name>
</gene>
<dbReference type="KEGG" id="tte:TTE1164"/>
<proteinExistence type="predicted"/>
<dbReference type="GO" id="GO:0005524">
    <property type="term" value="F:ATP binding"/>
    <property type="evidence" value="ECO:0007669"/>
    <property type="project" value="UniProtKB-KW"/>
</dbReference>
<dbReference type="InterPro" id="IPR027417">
    <property type="entry name" value="P-loop_NTPase"/>
</dbReference>
<dbReference type="PANTHER" id="PTHR43394">
    <property type="entry name" value="ATP-DEPENDENT PERMEASE MDL1, MITOCHONDRIAL"/>
    <property type="match status" value="1"/>
</dbReference>
<evidence type="ECO:0000259" key="9">
    <source>
        <dbReference type="PROSITE" id="PS50929"/>
    </source>
</evidence>
<dbReference type="PANTHER" id="PTHR43394:SF1">
    <property type="entry name" value="ATP-BINDING CASSETTE SUB-FAMILY B MEMBER 10, MITOCHONDRIAL"/>
    <property type="match status" value="1"/>
</dbReference>
<evidence type="ECO:0000259" key="8">
    <source>
        <dbReference type="PROSITE" id="PS50893"/>
    </source>
</evidence>
<dbReference type="InterPro" id="IPR036640">
    <property type="entry name" value="ABC1_TM_sf"/>
</dbReference>
<name>Q8RAP5_CALS4</name>
<dbReference type="GO" id="GO:0015421">
    <property type="term" value="F:ABC-type oligopeptide transporter activity"/>
    <property type="evidence" value="ECO:0007669"/>
    <property type="project" value="TreeGrafter"/>
</dbReference>
<dbReference type="Pfam" id="PF00664">
    <property type="entry name" value="ABC_membrane"/>
    <property type="match status" value="1"/>
</dbReference>
<keyword evidence="2 7" id="KW-0812">Transmembrane</keyword>
<dbReference type="InterPro" id="IPR003439">
    <property type="entry name" value="ABC_transporter-like_ATP-bd"/>
</dbReference>
<feature type="transmembrane region" description="Helical" evidence="7">
    <location>
        <begin position="6"/>
        <end position="25"/>
    </location>
</feature>
<keyword evidence="5 7" id="KW-1133">Transmembrane helix</keyword>
<dbReference type="SMART" id="SM00382">
    <property type="entry name" value="AAA"/>
    <property type="match status" value="1"/>
</dbReference>
<dbReference type="Gene3D" id="1.20.1560.10">
    <property type="entry name" value="ABC transporter type 1, transmembrane domain"/>
    <property type="match status" value="1"/>
</dbReference>
<dbReference type="SUPFAM" id="SSF52540">
    <property type="entry name" value="P-loop containing nucleoside triphosphate hydrolases"/>
    <property type="match status" value="1"/>
</dbReference>
<dbReference type="AlphaFoldDB" id="Q8RAP5"/>
<feature type="transmembrane region" description="Helical" evidence="7">
    <location>
        <begin position="101"/>
        <end position="122"/>
    </location>
</feature>
<dbReference type="EMBL" id="AE008691">
    <property type="protein sequence ID" value="AAM24395.1"/>
    <property type="molecule type" value="Genomic_DNA"/>
</dbReference>
<feature type="domain" description="ABC transmembrane type-1" evidence="9">
    <location>
        <begin position="1"/>
        <end position="250"/>
    </location>
</feature>
<evidence type="ECO:0000256" key="1">
    <source>
        <dbReference type="ARBA" id="ARBA00004651"/>
    </source>
</evidence>
<comment type="subcellular location">
    <subcellularLocation>
        <location evidence="1">Cell membrane</location>
        <topology evidence="1">Multi-pass membrane protein</topology>
    </subcellularLocation>
</comment>
<evidence type="ECO:0000256" key="2">
    <source>
        <dbReference type="ARBA" id="ARBA00022692"/>
    </source>
</evidence>
<sequence>MSKLISLLLALFVIRTTVVILNFIAEYRFEYLQKEATADFFQKTYESLQKLSIERLISEKGGEYISKILSDGEMAGIVVSGFLPSILLNLLRFLVVIAVLVYLNPILGIISVIFIPFYFFVFKKYSKGIIESSQEERISYANVLESLKEKIEGLPIAIFYKQENFLIKKFLFDIKEWLKNIRKVIFNMKAYTASYSYLSAIFPLVIFGVGAVLVSIGRTDIGTMIAFYLYSENLFEPLSNFSKNLGAFSQVIPPFSRVLTIIETTYTAPDGTRTLRELKSISLNGLTVKYGDKEVLDNINLKLDFINNVNIAIVGYSGSGKSTLVRFLSGYFDSERCLINDVPITAYSKKSLRKYILLVSNTDFIFGMTVRENLSMGENFSEEEMEYALKLCGLNFGREFLNTKVGEGGKALSTGERQRLALARAILRKPTLLILDEALSGVDAETENVIFKNIKAIIPNLIVISHRLSTVLQCREIYVLDKGKIAAIGTHEELLASCSTYRDIIKEQLIENRNNDVSAKA</sequence>
<feature type="domain" description="ABC transporter" evidence="8">
    <location>
        <begin position="281"/>
        <end position="507"/>
    </location>
</feature>
<dbReference type="PROSITE" id="PS50929">
    <property type="entry name" value="ABC_TM1F"/>
    <property type="match status" value="1"/>
</dbReference>
<keyword evidence="4" id="KW-0067">ATP-binding</keyword>
<dbReference type="InterPro" id="IPR039421">
    <property type="entry name" value="Type_1_exporter"/>
</dbReference>
<dbReference type="InterPro" id="IPR011527">
    <property type="entry name" value="ABC1_TM_dom"/>
</dbReference>
<evidence type="ECO:0000313" key="10">
    <source>
        <dbReference type="EMBL" id="AAM24395.1"/>
    </source>
</evidence>
<dbReference type="InterPro" id="IPR003593">
    <property type="entry name" value="AAA+_ATPase"/>
</dbReference>
<evidence type="ECO:0000256" key="5">
    <source>
        <dbReference type="ARBA" id="ARBA00022989"/>
    </source>
</evidence>
<dbReference type="SUPFAM" id="SSF90123">
    <property type="entry name" value="ABC transporter transmembrane region"/>
    <property type="match status" value="1"/>
</dbReference>
<dbReference type="RefSeq" id="WP_011025503.1">
    <property type="nucleotide sequence ID" value="NC_003869.1"/>
</dbReference>
<dbReference type="HOGENOM" id="CLU_000604_84_3_9"/>
<keyword evidence="6 7" id="KW-0472">Membrane</keyword>
<dbReference type="STRING" id="273068.TTE1164"/>
<organism evidence="10 11">
    <name type="scientific">Caldanaerobacter subterraneus subsp. tengcongensis (strain DSM 15242 / JCM 11007 / NBRC 100824 / MB4)</name>
    <name type="common">Thermoanaerobacter tengcongensis</name>
    <dbReference type="NCBI Taxonomy" id="273068"/>
    <lineage>
        <taxon>Bacteria</taxon>
        <taxon>Bacillati</taxon>
        <taxon>Bacillota</taxon>
        <taxon>Clostridia</taxon>
        <taxon>Thermoanaerobacterales</taxon>
        <taxon>Thermoanaerobacteraceae</taxon>
        <taxon>Caldanaerobacter</taxon>
    </lineage>
</organism>
<feature type="transmembrane region" description="Helical" evidence="7">
    <location>
        <begin position="195"/>
        <end position="216"/>
    </location>
</feature>
<dbReference type="Gene3D" id="3.40.50.300">
    <property type="entry name" value="P-loop containing nucleotide triphosphate hydrolases"/>
    <property type="match status" value="1"/>
</dbReference>